<dbReference type="EMBL" id="FZQP02002976">
    <property type="protein sequence ID" value="VVC96997.1"/>
    <property type="molecule type" value="Genomic_DNA"/>
</dbReference>
<accession>A0A5E4QJ14</accession>
<evidence type="ECO:0000313" key="2">
    <source>
        <dbReference type="Proteomes" id="UP000324832"/>
    </source>
</evidence>
<evidence type="ECO:0000313" key="1">
    <source>
        <dbReference type="EMBL" id="VVC96997.1"/>
    </source>
</evidence>
<organism evidence="1 2">
    <name type="scientific">Leptidea sinapis</name>
    <dbReference type="NCBI Taxonomy" id="189913"/>
    <lineage>
        <taxon>Eukaryota</taxon>
        <taxon>Metazoa</taxon>
        <taxon>Ecdysozoa</taxon>
        <taxon>Arthropoda</taxon>
        <taxon>Hexapoda</taxon>
        <taxon>Insecta</taxon>
        <taxon>Pterygota</taxon>
        <taxon>Neoptera</taxon>
        <taxon>Endopterygota</taxon>
        <taxon>Lepidoptera</taxon>
        <taxon>Glossata</taxon>
        <taxon>Ditrysia</taxon>
        <taxon>Papilionoidea</taxon>
        <taxon>Pieridae</taxon>
        <taxon>Dismorphiinae</taxon>
        <taxon>Leptidea</taxon>
    </lineage>
</organism>
<dbReference type="Proteomes" id="UP000324832">
    <property type="component" value="Unassembled WGS sequence"/>
</dbReference>
<name>A0A5E4QJ14_9NEOP</name>
<reference evidence="1 2" key="1">
    <citation type="submission" date="2017-07" db="EMBL/GenBank/DDBJ databases">
        <authorList>
            <person name="Talla V."/>
            <person name="Backstrom N."/>
        </authorList>
    </citation>
    <scope>NUCLEOTIDE SEQUENCE [LARGE SCALE GENOMIC DNA]</scope>
</reference>
<keyword evidence="2" id="KW-1185">Reference proteome</keyword>
<gene>
    <name evidence="1" type="ORF">LSINAPIS_LOCUS8380</name>
</gene>
<dbReference type="AlphaFoldDB" id="A0A5E4QJ14"/>
<sequence length="82" mass="9313">MTRLFVSGVMQASHMGGTKLEKRYSPCFRDENGRKQSLSGKRKRDDVFKCVSRGDPCALRLIHLDTCHVSFIIFQTMTYAGP</sequence>
<protein>
    <submittedName>
        <fullName evidence="1">Uncharacterized protein</fullName>
    </submittedName>
</protein>
<proteinExistence type="predicted"/>